<dbReference type="Proteomes" id="UP000015104">
    <property type="component" value="Unassembled WGS sequence"/>
</dbReference>
<keyword evidence="2" id="KW-1185">Reference proteome</keyword>
<sequence length="29" mass="3143">MSSFIIIKEPNFKDSLASKTGLTNVSVQS</sequence>
<dbReference type="EMBL" id="CAEY01002033">
    <property type="status" value="NOT_ANNOTATED_CDS"/>
    <property type="molecule type" value="Genomic_DNA"/>
</dbReference>
<proteinExistence type="predicted"/>
<reference evidence="1" key="2">
    <citation type="submission" date="2015-06" db="UniProtKB">
        <authorList>
            <consortium name="EnsemblMetazoa"/>
        </authorList>
    </citation>
    <scope>IDENTIFICATION</scope>
</reference>
<dbReference type="HOGENOM" id="CLU_3411008_0_0_1"/>
<evidence type="ECO:0000313" key="1">
    <source>
        <dbReference type="EnsemblMetazoa" id="tetur09g04930.1"/>
    </source>
</evidence>
<dbReference type="EnsemblMetazoa" id="tetur09g04930.1">
    <property type="protein sequence ID" value="tetur09g04930.1"/>
    <property type="gene ID" value="tetur09g04930"/>
</dbReference>
<dbReference type="AlphaFoldDB" id="T1KE12"/>
<name>T1KE12_TETUR</name>
<organism evidence="1 2">
    <name type="scientific">Tetranychus urticae</name>
    <name type="common">Two-spotted spider mite</name>
    <dbReference type="NCBI Taxonomy" id="32264"/>
    <lineage>
        <taxon>Eukaryota</taxon>
        <taxon>Metazoa</taxon>
        <taxon>Ecdysozoa</taxon>
        <taxon>Arthropoda</taxon>
        <taxon>Chelicerata</taxon>
        <taxon>Arachnida</taxon>
        <taxon>Acari</taxon>
        <taxon>Acariformes</taxon>
        <taxon>Trombidiformes</taxon>
        <taxon>Prostigmata</taxon>
        <taxon>Eleutherengona</taxon>
        <taxon>Raphignathae</taxon>
        <taxon>Tetranychoidea</taxon>
        <taxon>Tetranychidae</taxon>
        <taxon>Tetranychus</taxon>
    </lineage>
</organism>
<evidence type="ECO:0000313" key="2">
    <source>
        <dbReference type="Proteomes" id="UP000015104"/>
    </source>
</evidence>
<reference evidence="2" key="1">
    <citation type="submission" date="2011-08" db="EMBL/GenBank/DDBJ databases">
        <authorList>
            <person name="Rombauts S."/>
        </authorList>
    </citation>
    <scope>NUCLEOTIDE SEQUENCE</scope>
    <source>
        <strain evidence="2">London</strain>
    </source>
</reference>
<accession>T1KE12</accession>
<protein>
    <submittedName>
        <fullName evidence="1">Uncharacterized protein</fullName>
    </submittedName>
</protein>